<organism evidence="3 4">
    <name type="scientific">Paeniglutamicibacter kerguelensis</name>
    <dbReference type="NCBI Taxonomy" id="254788"/>
    <lineage>
        <taxon>Bacteria</taxon>
        <taxon>Bacillati</taxon>
        <taxon>Actinomycetota</taxon>
        <taxon>Actinomycetes</taxon>
        <taxon>Micrococcales</taxon>
        <taxon>Micrococcaceae</taxon>
        <taxon>Paeniglutamicibacter</taxon>
    </lineage>
</organism>
<feature type="region of interest" description="Disordered" evidence="1">
    <location>
        <begin position="633"/>
        <end position="722"/>
    </location>
</feature>
<feature type="compositionally biased region" description="Basic and acidic residues" evidence="1">
    <location>
        <begin position="633"/>
        <end position="646"/>
    </location>
</feature>
<evidence type="ECO:0000256" key="1">
    <source>
        <dbReference type="SAM" id="MobiDB-lite"/>
    </source>
</evidence>
<keyword evidence="4" id="KW-1185">Reference proteome</keyword>
<feature type="compositionally biased region" description="Polar residues" evidence="1">
    <location>
        <begin position="684"/>
        <end position="695"/>
    </location>
</feature>
<proteinExistence type="predicted"/>
<sequence length="722" mass="81530">MEDMTARQNPLRLDSTEPITIRGFQYLIEGRQGSDLALFNLMTGETLTMTYAAVMREANLSDIPMDNIVNIREADAGLSPSQKARKDFLRRHIEEVAFGKSREAEAYRPGYGPESTLDERLTRKAAELAPLGIQGTSRSNLKKLVIKLKGQDSTGMVDGRSNRRIDPFGNIDSRLYSMLAALVSGMKEESTPTREQLIATLRVDWIKKYPGELDKLPSNSTLRRKLDLMTAGRYTFGTAFNRRSNESVPKRFHDVRPAFAPGEEVQVDSTPMDVLVHGDSGNFFRPTLTTFIDKATHSILAAMVTDGVKGIDLAYLLAKALSIPELRPGPKLPYNLNELRVMPWARTLVDRDLELVDVSRPIIYPRRIVTDLGKDYLSNAFLAACQKFSIDITHAPPATGKDKAIVERSHRTIKDMFVRHLVGFTGGSPAARGRNVEKQELISIHTLAYVLELWIRHIWQNMETNAIRNPERPSRRYSPNTLYEALSYRAGFLFAPISPNTFISLLPVVDRKIGRMGITFNNRRYDSPRLDRYRGTASGRKLADDDWQVHYDPNNPTAVWVSVPQRDELPDAGEFIECPWRNADAFNSPFSRFVRETSEIISQLGGQISTGERSLLSRKLVQGAYKAAEKELRAAEKREESQRISEEQGMARPKPIDVVEPEDVQSLWDKPRVSETYELFDPENSASEISKTNQSRPERIPGKSALDRPTQPKLEDDGHDKE</sequence>
<comment type="caution">
    <text evidence="3">The sequence shown here is derived from an EMBL/GenBank/DDBJ whole genome shotgun (WGS) entry which is preliminary data.</text>
</comment>
<feature type="domain" description="Integrase catalytic" evidence="2">
    <location>
        <begin position="257"/>
        <end position="417"/>
    </location>
</feature>
<dbReference type="Pfam" id="PF09299">
    <property type="entry name" value="Mu-transpos_C"/>
    <property type="match status" value="1"/>
</dbReference>
<dbReference type="PROSITE" id="PS50994">
    <property type="entry name" value="INTEGRASE"/>
    <property type="match status" value="1"/>
</dbReference>
<reference evidence="3 4" key="1">
    <citation type="submission" date="2021-03" db="EMBL/GenBank/DDBJ databases">
        <title>Sequencing the genomes of 1000 actinobacteria strains.</title>
        <authorList>
            <person name="Klenk H.-P."/>
        </authorList>
    </citation>
    <scope>NUCLEOTIDE SEQUENCE [LARGE SCALE GENOMIC DNA]</scope>
    <source>
        <strain evidence="3 4">DSM 15797</strain>
    </source>
</reference>
<evidence type="ECO:0000313" key="4">
    <source>
        <dbReference type="Proteomes" id="UP001296993"/>
    </source>
</evidence>
<dbReference type="Proteomes" id="UP001296993">
    <property type="component" value="Unassembled WGS sequence"/>
</dbReference>
<dbReference type="Gene3D" id="3.30.420.10">
    <property type="entry name" value="Ribonuclease H-like superfamily/Ribonuclease H"/>
    <property type="match status" value="1"/>
</dbReference>
<dbReference type="EMBL" id="JAGIOF010000001">
    <property type="protein sequence ID" value="MBP2386341.1"/>
    <property type="molecule type" value="Genomic_DNA"/>
</dbReference>
<dbReference type="InterPro" id="IPR015378">
    <property type="entry name" value="Transposase-like_Mu_C"/>
</dbReference>
<protein>
    <submittedName>
        <fullName evidence="3">Transposase InsO family protein</fullName>
    </submittedName>
</protein>
<gene>
    <name evidence="3" type="ORF">JOF47_001852</name>
</gene>
<dbReference type="SUPFAM" id="SSF53098">
    <property type="entry name" value="Ribonuclease H-like"/>
    <property type="match status" value="1"/>
</dbReference>
<evidence type="ECO:0000313" key="3">
    <source>
        <dbReference type="EMBL" id="MBP2386341.1"/>
    </source>
</evidence>
<dbReference type="InterPro" id="IPR036397">
    <property type="entry name" value="RNaseH_sf"/>
</dbReference>
<dbReference type="InterPro" id="IPR001584">
    <property type="entry name" value="Integrase_cat-core"/>
</dbReference>
<accession>A0ABS4XD97</accession>
<feature type="compositionally biased region" description="Basic and acidic residues" evidence="1">
    <location>
        <begin position="713"/>
        <end position="722"/>
    </location>
</feature>
<dbReference type="InterPro" id="IPR012337">
    <property type="entry name" value="RNaseH-like_sf"/>
</dbReference>
<evidence type="ECO:0000259" key="2">
    <source>
        <dbReference type="PROSITE" id="PS50994"/>
    </source>
</evidence>
<name>A0ABS4XD97_9MICC</name>